<comment type="caution">
    <text evidence="2">The sequence shown here is derived from an EMBL/GenBank/DDBJ whole genome shotgun (WGS) entry which is preliminary data.</text>
</comment>
<dbReference type="AlphaFoldDB" id="A0A103XJ89"/>
<sequence>MIAAINMQWQNHIHRRRSRNRCRHGDHHHHHQHLQPTSNNKRRCLGHDLGGPRGSREPFERKHVVIVMDATKEFSVETLEWVLKNIALETCCTITLLVSCKTDTDIWTMNIEDLLSMKDTNEWKNDPRCQKAQGLVDLCLKYGV</sequence>
<proteinExistence type="predicted"/>
<evidence type="ECO:0000313" key="2">
    <source>
        <dbReference type="EMBL" id="KVH91714.1"/>
    </source>
</evidence>
<dbReference type="Proteomes" id="UP000243975">
    <property type="component" value="Unassembled WGS sequence"/>
</dbReference>
<name>A0A103XJ89_CYNCS</name>
<reference evidence="2 3" key="1">
    <citation type="journal article" date="2016" name="Sci. Rep.">
        <title>The genome sequence of the outbreeding globe artichoke constructed de novo incorporating a phase-aware low-pass sequencing strategy of F1 progeny.</title>
        <authorList>
            <person name="Scaglione D."/>
            <person name="Reyes-Chin-Wo S."/>
            <person name="Acquadro A."/>
            <person name="Froenicke L."/>
            <person name="Portis E."/>
            <person name="Beitel C."/>
            <person name="Tirone M."/>
            <person name="Mauro R."/>
            <person name="Lo Monaco A."/>
            <person name="Mauromicale G."/>
            <person name="Faccioli P."/>
            <person name="Cattivelli L."/>
            <person name="Rieseberg L."/>
            <person name="Michelmore R."/>
            <person name="Lanteri S."/>
        </authorList>
    </citation>
    <scope>NUCLEOTIDE SEQUENCE [LARGE SCALE GENOMIC DNA]</scope>
    <source>
        <strain evidence="2">2C</strain>
    </source>
</reference>
<evidence type="ECO:0000313" key="3">
    <source>
        <dbReference type="Proteomes" id="UP000243975"/>
    </source>
</evidence>
<dbReference type="EMBL" id="LEKV01004909">
    <property type="protein sequence ID" value="KVH91714.1"/>
    <property type="molecule type" value="Genomic_DNA"/>
</dbReference>
<gene>
    <name evidence="2" type="ORF">Ccrd_006248</name>
</gene>
<organism evidence="2 3">
    <name type="scientific">Cynara cardunculus var. scolymus</name>
    <name type="common">Globe artichoke</name>
    <name type="synonym">Cynara scolymus</name>
    <dbReference type="NCBI Taxonomy" id="59895"/>
    <lineage>
        <taxon>Eukaryota</taxon>
        <taxon>Viridiplantae</taxon>
        <taxon>Streptophyta</taxon>
        <taxon>Embryophyta</taxon>
        <taxon>Tracheophyta</taxon>
        <taxon>Spermatophyta</taxon>
        <taxon>Magnoliopsida</taxon>
        <taxon>eudicotyledons</taxon>
        <taxon>Gunneridae</taxon>
        <taxon>Pentapetalae</taxon>
        <taxon>asterids</taxon>
        <taxon>campanulids</taxon>
        <taxon>Asterales</taxon>
        <taxon>Asteraceae</taxon>
        <taxon>Carduoideae</taxon>
        <taxon>Cardueae</taxon>
        <taxon>Carduinae</taxon>
        <taxon>Cynara</taxon>
    </lineage>
</organism>
<feature type="compositionally biased region" description="Basic residues" evidence="1">
    <location>
        <begin position="16"/>
        <end position="33"/>
    </location>
</feature>
<feature type="region of interest" description="Disordered" evidence="1">
    <location>
        <begin position="16"/>
        <end position="56"/>
    </location>
</feature>
<accession>A0A103XJ89</accession>
<evidence type="ECO:0000256" key="1">
    <source>
        <dbReference type="SAM" id="MobiDB-lite"/>
    </source>
</evidence>
<protein>
    <submittedName>
        <fullName evidence="2">Uncharacterized protein</fullName>
    </submittedName>
</protein>
<dbReference type="Gramene" id="KVH91714">
    <property type="protein sequence ID" value="KVH91714"/>
    <property type="gene ID" value="Ccrd_006248"/>
</dbReference>
<keyword evidence="3" id="KW-1185">Reference proteome</keyword>